<dbReference type="Proteomes" id="UP000839530">
    <property type="component" value="Unassembled WGS sequence"/>
</dbReference>
<organism evidence="1">
    <name type="scientific">Salmonella enterica</name>
    <name type="common">Salmonella choleraesuis</name>
    <dbReference type="NCBI Taxonomy" id="28901"/>
    <lineage>
        <taxon>Bacteria</taxon>
        <taxon>Pseudomonadati</taxon>
        <taxon>Pseudomonadota</taxon>
        <taxon>Gammaproteobacteria</taxon>
        <taxon>Enterobacterales</taxon>
        <taxon>Enterobacteriaceae</taxon>
        <taxon>Salmonella</taxon>
    </lineage>
</organism>
<dbReference type="EMBL" id="RSUV01000002">
    <property type="protein sequence ID" value="MIV42799.1"/>
    <property type="molecule type" value="Genomic_DNA"/>
</dbReference>
<sequence length="468" mass="53211">MSFNTLNTNLFKPISGENGRSMLALLVDLDTFLDPTQLVDEPTPQQVRVFLRDYIANKNLSLEIASVESTIGNPALEHYVYNRLRDTGWIREEQESGYRYVVWMAQDARRLLNFLGNMSAEHPSLGVVCLAVRSNLSEVVKDPTNGSLVRKAADDMEDFLNRLRALVGNIREIHHAISGGSVQGSGHFTFYFEEYLAELFLPNIEKLSLKGNPNLHASKIRKLVSDIRFSSECLEACARAYKRDDISNPSVQLVEADLDRLSKAFDGIAPLFKKTQDYARRITRQMYEKIKYTVHTPSNMGQQIQALLERIGSEALLGSLPSPLIGEELLADCRLATPKAKSILPVPTVRRQPKPLWEKRAYNQLKQEHISFQKCDPTRVANFIESNLGERVQMTTDDLRIDTADDMMAALHLRLLAQGISKTHPLFSLQSMYCVEFDEGEWTDLKQMAGRRIIIRRIVTMEKRTHDQ</sequence>
<dbReference type="Pfam" id="PF18982">
    <property type="entry name" value="JetA"/>
    <property type="match status" value="1"/>
</dbReference>
<dbReference type="AlphaFoldDB" id="A0A402WB24"/>
<evidence type="ECO:0000313" key="1">
    <source>
        <dbReference type="EMBL" id="MIV42799.1"/>
    </source>
</evidence>
<name>A0A402WB24_SALER</name>
<gene>
    <name evidence="1" type="ORF">A7E06_04270</name>
</gene>
<comment type="caution">
    <text evidence="1">The sequence shown here is derived from an EMBL/GenBank/DDBJ whole genome shotgun (WGS) entry which is preliminary data.</text>
</comment>
<accession>A0A402WB24</accession>
<dbReference type="InterPro" id="IPR043773">
    <property type="entry name" value="JetA"/>
</dbReference>
<reference evidence="1" key="1">
    <citation type="submission" date="2018-07" db="EMBL/GenBank/DDBJ databases">
        <authorList>
            <consortium name="GenomeTrakr network: Whole genome sequencing for foodborne pathogen traceback"/>
        </authorList>
    </citation>
    <scope>NUCLEOTIDE SEQUENCE [LARGE SCALE GENOMIC DNA]</scope>
    <source>
        <strain evidence="1">CFSAN048114</strain>
    </source>
</reference>
<protein>
    <submittedName>
        <fullName evidence="1">Uncharacterized protein</fullName>
    </submittedName>
</protein>
<proteinExistence type="predicted"/>